<dbReference type="Proteomes" id="UP000228809">
    <property type="component" value="Unassembled WGS sequence"/>
</dbReference>
<accession>A0A2M6WDZ3</accession>
<name>A0A2M6WDZ3_9BACT</name>
<dbReference type="Pfam" id="PF03102">
    <property type="entry name" value="NeuB"/>
    <property type="match status" value="1"/>
</dbReference>
<dbReference type="EMBL" id="PFBJ01000015">
    <property type="protein sequence ID" value="PIT91009.1"/>
    <property type="molecule type" value="Genomic_DNA"/>
</dbReference>
<dbReference type="InterPro" id="IPR013785">
    <property type="entry name" value="Aldolase_TIM"/>
</dbReference>
<dbReference type="PANTHER" id="PTHR42966">
    <property type="entry name" value="N-ACETYLNEURAMINATE SYNTHASE"/>
    <property type="match status" value="1"/>
</dbReference>
<evidence type="ECO:0000259" key="1">
    <source>
        <dbReference type="Pfam" id="PF03102"/>
    </source>
</evidence>
<comment type="caution">
    <text evidence="2">The sequence shown here is derived from an EMBL/GenBank/DDBJ whole genome shotgun (WGS) entry which is preliminary data.</text>
</comment>
<sequence length="322" mass="36508">MGVKIIAETCQNHNGDFELLKNMVREAAAAGASYIKGQLIFSSNLTYRKRFEDGKVRPNGIRIAIKRPYRPEFERLYTLDLSEEQHEEFARLCRHFEVTPLMTVFTLDRIDFALRLAKGGEQVVKVASPDCASPVLLEELAVAFDHLIVSTGGATDEEIERAANIVRRKGKELTLLHCVSLYPNTLELCNLARMEWLATLADHVGWSDHTAPAKDKLIASKAAILLGAEYVERHFTVLPPDQSKDGPVSISPSQLKELVQFAGYAPDRQDALLRNEFPGWRDTLYGSRHRELSHQERLTMDYFRGRFAAKRADGHPQYNWEL</sequence>
<dbReference type="AlphaFoldDB" id="A0A2M6WDZ3"/>
<dbReference type="GO" id="GO:0016051">
    <property type="term" value="P:carbohydrate biosynthetic process"/>
    <property type="evidence" value="ECO:0007669"/>
    <property type="project" value="InterPro"/>
</dbReference>
<protein>
    <submittedName>
        <fullName evidence="2">General stress protein</fullName>
    </submittedName>
</protein>
<dbReference type="SUPFAM" id="SSF51569">
    <property type="entry name" value="Aldolase"/>
    <property type="match status" value="1"/>
</dbReference>
<dbReference type="InterPro" id="IPR013132">
    <property type="entry name" value="PseI/NeuA/B-like_N"/>
</dbReference>
<dbReference type="GO" id="GO:0047444">
    <property type="term" value="F:N-acylneuraminate-9-phosphate synthase activity"/>
    <property type="evidence" value="ECO:0007669"/>
    <property type="project" value="TreeGrafter"/>
</dbReference>
<dbReference type="InterPro" id="IPR051690">
    <property type="entry name" value="PseI-like"/>
</dbReference>
<evidence type="ECO:0000313" key="3">
    <source>
        <dbReference type="Proteomes" id="UP000228809"/>
    </source>
</evidence>
<dbReference type="Gene3D" id="3.20.20.70">
    <property type="entry name" value="Aldolase class I"/>
    <property type="match status" value="1"/>
</dbReference>
<proteinExistence type="predicted"/>
<gene>
    <name evidence="2" type="ORF">COU17_02835</name>
</gene>
<feature type="domain" description="PseI/NeuA/B-like" evidence="1">
    <location>
        <begin position="23"/>
        <end position="260"/>
    </location>
</feature>
<reference evidence="3" key="1">
    <citation type="submission" date="2017-09" db="EMBL/GenBank/DDBJ databases">
        <title>Depth-based differentiation of microbial function through sediment-hosted aquifers and enrichment of novel symbionts in the deep terrestrial subsurface.</title>
        <authorList>
            <person name="Probst A.J."/>
            <person name="Ladd B."/>
            <person name="Jarett J.K."/>
            <person name="Geller-Mcgrath D.E."/>
            <person name="Sieber C.M.K."/>
            <person name="Emerson J.B."/>
            <person name="Anantharaman K."/>
            <person name="Thomas B.C."/>
            <person name="Malmstrom R."/>
            <person name="Stieglmeier M."/>
            <person name="Klingl A."/>
            <person name="Woyke T."/>
            <person name="Ryan C.M."/>
            <person name="Banfield J.F."/>
        </authorList>
    </citation>
    <scope>NUCLEOTIDE SEQUENCE [LARGE SCALE GENOMIC DNA]</scope>
</reference>
<dbReference type="PANTHER" id="PTHR42966:SF1">
    <property type="entry name" value="SIALIC ACID SYNTHASE"/>
    <property type="match status" value="1"/>
</dbReference>
<evidence type="ECO:0000313" key="2">
    <source>
        <dbReference type="EMBL" id="PIT91009.1"/>
    </source>
</evidence>
<organism evidence="2 3">
    <name type="scientific">Candidatus Kaiserbacteria bacterium CG10_big_fil_rev_8_21_14_0_10_49_17</name>
    <dbReference type="NCBI Taxonomy" id="1974609"/>
    <lineage>
        <taxon>Bacteria</taxon>
        <taxon>Candidatus Kaiseribacteriota</taxon>
    </lineage>
</organism>